<dbReference type="GO" id="GO:0051301">
    <property type="term" value="P:cell division"/>
    <property type="evidence" value="ECO:0007669"/>
    <property type="project" value="UniProtKB-KW"/>
</dbReference>
<dbReference type="GO" id="GO:0015031">
    <property type="term" value="P:protein transport"/>
    <property type="evidence" value="ECO:0007669"/>
    <property type="project" value="UniProtKB-UniRule"/>
</dbReference>
<dbReference type="InterPro" id="IPR046357">
    <property type="entry name" value="PPIase_dom_sf"/>
</dbReference>
<evidence type="ECO:0000256" key="13">
    <source>
        <dbReference type="PROSITE-ProRule" id="PRU00277"/>
    </source>
</evidence>
<dbReference type="GO" id="GO:0006457">
    <property type="term" value="P:protein folding"/>
    <property type="evidence" value="ECO:0007669"/>
    <property type="project" value="UniProtKB-UniRule"/>
</dbReference>
<protein>
    <recommendedName>
        <fullName evidence="4 12">Trigger factor</fullName>
        <shortName evidence="12">TF</shortName>
        <ecNumber evidence="3 12">5.2.1.8</ecNumber>
    </recommendedName>
    <alternativeName>
        <fullName evidence="11 12">PPIase</fullName>
    </alternativeName>
</protein>
<dbReference type="Pfam" id="PF05698">
    <property type="entry name" value="Trigger_C"/>
    <property type="match status" value="1"/>
</dbReference>
<evidence type="ECO:0000313" key="16">
    <source>
        <dbReference type="EMBL" id="AHC73571.1"/>
    </source>
</evidence>
<keyword evidence="7 12" id="KW-0143">Chaperone</keyword>
<keyword evidence="8 12" id="KW-0413">Isomerase</keyword>
<keyword evidence="5 12" id="KW-0132">Cell division</keyword>
<dbReference type="STRING" id="1401328.P856_348"/>
<gene>
    <name evidence="12 16" type="primary">tig</name>
    <name evidence="16" type="ORF">P856_348</name>
</gene>
<dbReference type="EC" id="5.2.1.8" evidence="3 12"/>
<keyword evidence="17" id="KW-1185">Reference proteome</keyword>
<keyword evidence="6 12" id="KW-0697">Rotamase</keyword>
<dbReference type="eggNOG" id="COG0544">
    <property type="taxonomic scope" value="Bacteria"/>
</dbReference>
<evidence type="ECO:0000256" key="4">
    <source>
        <dbReference type="ARBA" id="ARBA00016902"/>
    </source>
</evidence>
<dbReference type="InterPro" id="IPR027304">
    <property type="entry name" value="Trigger_fact/SurA_dom_sf"/>
</dbReference>
<reference evidence="16 17" key="1">
    <citation type="journal article" date="2013" name="PLoS ONE">
        <title>Bacterial endosymbiosis in a chordate host: long-term co-evolution and conservation of secondary metabolism.</title>
        <authorList>
            <person name="Kwan J.C."/>
            <person name="Schmidt E.W."/>
        </authorList>
    </citation>
    <scope>NUCLEOTIDE SEQUENCE [LARGE SCALE GENOMIC DNA]</scope>
    <source>
        <strain evidence="17">faulkneri L5</strain>
    </source>
</reference>
<dbReference type="InterPro" id="IPR001179">
    <property type="entry name" value="PPIase_FKBP_dom"/>
</dbReference>
<dbReference type="PROSITE" id="PS50059">
    <property type="entry name" value="FKBP_PPIASE"/>
    <property type="match status" value="1"/>
</dbReference>
<dbReference type="HAMAP" id="MF_00303">
    <property type="entry name" value="Trigger_factor_Tig"/>
    <property type="match status" value="1"/>
</dbReference>
<evidence type="ECO:0000256" key="14">
    <source>
        <dbReference type="RuleBase" id="RU003914"/>
    </source>
</evidence>
<evidence type="ECO:0000256" key="2">
    <source>
        <dbReference type="ARBA" id="ARBA00005464"/>
    </source>
</evidence>
<dbReference type="PIRSF" id="PIRSF003095">
    <property type="entry name" value="Trigger_factor"/>
    <property type="match status" value="1"/>
</dbReference>
<dbReference type="Gene3D" id="3.10.50.40">
    <property type="match status" value="1"/>
</dbReference>
<evidence type="ECO:0000256" key="3">
    <source>
        <dbReference type="ARBA" id="ARBA00013194"/>
    </source>
</evidence>
<dbReference type="OrthoDB" id="9767721at2"/>
<dbReference type="InterPro" id="IPR008881">
    <property type="entry name" value="Trigger_fac_ribosome-bd_bac"/>
</dbReference>
<dbReference type="InterPro" id="IPR036611">
    <property type="entry name" value="Trigger_fac_ribosome-bd_sf"/>
</dbReference>
<dbReference type="InterPro" id="IPR037041">
    <property type="entry name" value="Trigger_fac_C_sf"/>
</dbReference>
<evidence type="ECO:0000256" key="1">
    <source>
        <dbReference type="ARBA" id="ARBA00000971"/>
    </source>
</evidence>
<dbReference type="InterPro" id="IPR008880">
    <property type="entry name" value="Trigger_fac_C"/>
</dbReference>
<dbReference type="HOGENOM" id="CLU_033058_2_2_5"/>
<proteinExistence type="inferred from homology"/>
<sequence>MQVTENLCSEMMREFTIVIPAQELEAELTSRLIGLAQQVELPGFRPGKVPHVLIRQRYGDSLLDNIVKDSIVKSSQRAIEEHDLSPSHSSIEIISCKKNSDLKYKLLVELIPEIKDIDFSEIELERLIALPNDSEINKTINRMAESQRESAPIKESRLSKLGDVIVIDFDGKINGESFKGCARKDYYLKLGSNTLIPGFEEQLINVNVNESNKLVTVHLPLDYPNSSLAGKEAIFNVTIKEIRELKPIEINDSFAQIFGVDSLNSLKKAIGEIIEGECLAATRNHLKCQLLDVLAEKNFFIAPVQMVKREYDKIVSQALQHLSKKDNFLELPEEKNNKDYRDDHGASEIIKNYRLSEQDKINYQGIAERRVRFGLLLSAIVRQNSIQVTDDEVLRSIREQASRSLTREHVSFNSYRKNRIIVSQIRASLLEDKVIDFVIKSAKVKDNNVSVDELFFRALEANSKT</sequence>
<dbReference type="SUPFAM" id="SSF102735">
    <property type="entry name" value="Trigger factor ribosome-binding domain"/>
    <property type="match status" value="1"/>
</dbReference>
<evidence type="ECO:0000256" key="9">
    <source>
        <dbReference type="ARBA" id="ARBA00023306"/>
    </source>
</evidence>
<keyword evidence="9 12" id="KW-0131">Cell cycle</keyword>
<dbReference type="FunFam" id="3.10.50.40:FF:000001">
    <property type="entry name" value="Trigger factor"/>
    <property type="match status" value="1"/>
</dbReference>
<dbReference type="GO" id="GO:0005737">
    <property type="term" value="C:cytoplasm"/>
    <property type="evidence" value="ECO:0007669"/>
    <property type="project" value="UniProtKB-SubCell"/>
</dbReference>
<comment type="subcellular location">
    <subcellularLocation>
        <location evidence="12">Cytoplasm</location>
    </subcellularLocation>
    <text evidence="12">About half TF is bound to the ribosome near the polypeptide exit tunnel while the other half is free in the cytoplasm.</text>
</comment>
<dbReference type="Proteomes" id="UP000018700">
    <property type="component" value="Chromosome"/>
</dbReference>
<evidence type="ECO:0000256" key="8">
    <source>
        <dbReference type="ARBA" id="ARBA00023235"/>
    </source>
</evidence>
<dbReference type="NCBIfam" id="TIGR00115">
    <property type="entry name" value="tig"/>
    <property type="match status" value="1"/>
</dbReference>
<dbReference type="InterPro" id="IPR005215">
    <property type="entry name" value="Trig_fac"/>
</dbReference>
<comment type="domain">
    <text evidence="12">Consists of 3 domains; the N-terminus binds the ribosome, the middle domain has PPIase activity, while the C-terminus has intrinsic chaperone activity on its own.</text>
</comment>
<dbReference type="GO" id="GO:0003755">
    <property type="term" value="F:peptidyl-prolyl cis-trans isomerase activity"/>
    <property type="evidence" value="ECO:0007669"/>
    <property type="project" value="UniProtKB-UniRule"/>
</dbReference>
<evidence type="ECO:0000256" key="12">
    <source>
        <dbReference type="HAMAP-Rule" id="MF_00303"/>
    </source>
</evidence>
<comment type="catalytic activity">
    <reaction evidence="1 12 13">
        <text>[protein]-peptidylproline (omega=180) = [protein]-peptidylproline (omega=0)</text>
        <dbReference type="Rhea" id="RHEA:16237"/>
        <dbReference type="Rhea" id="RHEA-COMP:10747"/>
        <dbReference type="Rhea" id="RHEA-COMP:10748"/>
        <dbReference type="ChEBI" id="CHEBI:83833"/>
        <dbReference type="ChEBI" id="CHEBI:83834"/>
        <dbReference type="EC" id="5.2.1.8"/>
    </reaction>
</comment>
<dbReference type="Pfam" id="PF00254">
    <property type="entry name" value="FKBP_C"/>
    <property type="match status" value="1"/>
</dbReference>
<dbReference type="AlphaFoldDB" id="V9TSJ9"/>
<evidence type="ECO:0000313" key="17">
    <source>
        <dbReference type="Proteomes" id="UP000018700"/>
    </source>
</evidence>
<dbReference type="Gene3D" id="1.10.3120.10">
    <property type="entry name" value="Trigger factor, C-terminal domain"/>
    <property type="match status" value="1"/>
</dbReference>
<keyword evidence="12" id="KW-0963">Cytoplasm</keyword>
<dbReference type="SUPFAM" id="SSF54534">
    <property type="entry name" value="FKBP-like"/>
    <property type="match status" value="1"/>
</dbReference>
<dbReference type="PATRIC" id="fig|1401328.3.peg.338"/>
<comment type="similarity">
    <text evidence="2 12 14">Belongs to the FKBP-type PPIase family. Tig subfamily.</text>
</comment>
<evidence type="ECO:0000259" key="15">
    <source>
        <dbReference type="PROSITE" id="PS50059"/>
    </source>
</evidence>
<accession>V9TSJ9</accession>
<feature type="domain" description="PPIase FKBP-type" evidence="15">
    <location>
        <begin position="162"/>
        <end position="215"/>
    </location>
</feature>
<evidence type="ECO:0000256" key="7">
    <source>
        <dbReference type="ARBA" id="ARBA00023186"/>
    </source>
</evidence>
<dbReference type="EMBL" id="CP006745">
    <property type="protein sequence ID" value="AHC73571.1"/>
    <property type="molecule type" value="Genomic_DNA"/>
</dbReference>
<evidence type="ECO:0000256" key="10">
    <source>
        <dbReference type="ARBA" id="ARBA00024849"/>
    </source>
</evidence>
<dbReference type="Gene3D" id="3.30.70.1050">
    <property type="entry name" value="Trigger factor ribosome-binding domain"/>
    <property type="match status" value="1"/>
</dbReference>
<comment type="function">
    <text evidence="10 12">Involved in protein export. Acts as a chaperone by maintaining the newly synthesized protein in an open conformation. Functions as a peptidyl-prolyl cis-trans isomerase.</text>
</comment>
<organism evidence="16 17">
    <name type="scientific">Candidatus Endolissoclinum faulkneri L5</name>
    <dbReference type="NCBI Taxonomy" id="1401328"/>
    <lineage>
        <taxon>Bacteria</taxon>
        <taxon>Pseudomonadati</taxon>
        <taxon>Pseudomonadota</taxon>
        <taxon>Alphaproteobacteria</taxon>
        <taxon>Rhodospirillales</taxon>
        <taxon>Rhodospirillaceae</taxon>
        <taxon>Candidatus Endolissoclinum</taxon>
    </lineage>
</organism>
<evidence type="ECO:0000256" key="5">
    <source>
        <dbReference type="ARBA" id="ARBA00022618"/>
    </source>
</evidence>
<name>V9TSJ9_9PROT</name>
<dbReference type="Pfam" id="PF05697">
    <property type="entry name" value="Trigger_N"/>
    <property type="match status" value="1"/>
</dbReference>
<dbReference type="KEGG" id="efk:P856_348"/>
<dbReference type="SUPFAM" id="SSF109998">
    <property type="entry name" value="Triger factor/SurA peptide-binding domain-like"/>
    <property type="match status" value="1"/>
</dbReference>
<evidence type="ECO:0000256" key="11">
    <source>
        <dbReference type="ARBA" id="ARBA00029986"/>
    </source>
</evidence>
<evidence type="ECO:0000256" key="6">
    <source>
        <dbReference type="ARBA" id="ARBA00023110"/>
    </source>
</evidence>